<evidence type="ECO:0000256" key="1">
    <source>
        <dbReference type="SAM" id="Phobius"/>
    </source>
</evidence>
<keyword evidence="1" id="KW-0472">Membrane</keyword>
<dbReference type="Gene3D" id="2.40.50.120">
    <property type="match status" value="1"/>
</dbReference>
<evidence type="ECO:0000313" key="3">
    <source>
        <dbReference type="Proteomes" id="UP000838821"/>
    </source>
</evidence>
<dbReference type="SUPFAM" id="SSF50242">
    <property type="entry name" value="TIMP-like"/>
    <property type="match status" value="1"/>
</dbReference>
<accession>A0ABM9BWH0</accession>
<keyword evidence="1" id="KW-0812">Transmembrane</keyword>
<organism evidence="2 3">
    <name type="scientific">Paenibacillus allorhizoplanae</name>
    <dbReference type="NCBI Taxonomy" id="2905648"/>
    <lineage>
        <taxon>Bacteria</taxon>
        <taxon>Bacillati</taxon>
        <taxon>Bacillota</taxon>
        <taxon>Bacilli</taxon>
        <taxon>Bacillales</taxon>
        <taxon>Paenibacillaceae</taxon>
        <taxon>Paenibacillus</taxon>
    </lineage>
</organism>
<gene>
    <name evidence="2" type="ORF">PAECIP111891_00849</name>
</gene>
<proteinExistence type="predicted"/>
<feature type="transmembrane region" description="Helical" evidence="1">
    <location>
        <begin position="175"/>
        <end position="193"/>
    </location>
</feature>
<comment type="caution">
    <text evidence="2">The sequence shown here is derived from an EMBL/GenBank/DDBJ whole genome shotgun (WGS) entry which is preliminary data.</text>
</comment>
<keyword evidence="3" id="KW-1185">Reference proteome</keyword>
<evidence type="ECO:0000313" key="2">
    <source>
        <dbReference type="EMBL" id="CAH1196349.1"/>
    </source>
</evidence>
<protein>
    <recommendedName>
        <fullName evidence="4">Cobalamin biosynthesis protein CbiN</fullName>
    </recommendedName>
</protein>
<reference evidence="2" key="1">
    <citation type="submission" date="2022-01" db="EMBL/GenBank/DDBJ databases">
        <authorList>
            <person name="Criscuolo A."/>
        </authorList>
    </citation>
    <scope>NUCLEOTIDE SEQUENCE</scope>
    <source>
        <strain evidence="2">CIP111891</strain>
    </source>
</reference>
<name>A0ABM9BWH0_9BACL</name>
<dbReference type="Proteomes" id="UP000838821">
    <property type="component" value="Unassembled WGS sequence"/>
</dbReference>
<sequence length="199" mass="21837">MKLGLEGGVVVRRVISILLMTVLGLSFMMIFHSSDVYACSCAQPQTVKDQFSRSEAVFSGKVLEVKEQKNVNGSMTKAALFDVSRIWKGGTESQIIIHTGSGGGDCGINFEKGKEYLVYAAPSSMYGGKELLVTIICDRTVALNQSQEDLAVLGEGKFPTEQVHLEGELSRMHPFIWVAVIGVVAIGTTIFLFRRKWKK</sequence>
<keyword evidence="1" id="KW-1133">Transmembrane helix</keyword>
<feature type="transmembrane region" description="Helical" evidence="1">
    <location>
        <begin position="12"/>
        <end position="31"/>
    </location>
</feature>
<dbReference type="EMBL" id="CAKMMW010000002">
    <property type="protein sequence ID" value="CAH1196349.1"/>
    <property type="molecule type" value="Genomic_DNA"/>
</dbReference>
<dbReference type="InterPro" id="IPR008993">
    <property type="entry name" value="TIMP-like_OB-fold"/>
</dbReference>
<evidence type="ECO:0008006" key="4">
    <source>
        <dbReference type="Google" id="ProtNLM"/>
    </source>
</evidence>